<comment type="caution">
    <text evidence="1">The sequence shown here is derived from an EMBL/GenBank/DDBJ whole genome shotgun (WGS) entry which is preliminary data.</text>
</comment>
<sequence>MVNEQNCHRDQPAQRQTSLVPMVRPQGCRWRLGIVILTSHQQQPSPNTIQCWPHLLLAQSLSIGRRMIVPKIGRSRCVLSARNAKVASRLKGIGSNSNKNTSDVGIVGLRNFCDKFDHSIVIFVLPTGQQQRDQLGRWDSFANTAQRDLLLHEELGGMKHTSRTVIAVDTSQALRTIDSIVKSLLPEKCEKKKKYFAQVGNQNFLPGVGAQHMQEVIANHVKKLFDAWAERFEMPEGDSAIVLSVLGSLANITTVDMHVLDDVLI</sequence>
<dbReference type="AlphaFoldDB" id="A0ABD3NRX9"/>
<evidence type="ECO:0000313" key="1">
    <source>
        <dbReference type="EMBL" id="KAL3778647.1"/>
    </source>
</evidence>
<accession>A0ABD3NRX9</accession>
<dbReference type="Proteomes" id="UP001530315">
    <property type="component" value="Unassembled WGS sequence"/>
</dbReference>
<evidence type="ECO:0000313" key="2">
    <source>
        <dbReference type="Proteomes" id="UP001530315"/>
    </source>
</evidence>
<reference evidence="1 2" key="1">
    <citation type="submission" date="2024-10" db="EMBL/GenBank/DDBJ databases">
        <title>Updated reference genomes for cyclostephanoid diatoms.</title>
        <authorList>
            <person name="Roberts W.R."/>
            <person name="Alverson A.J."/>
        </authorList>
    </citation>
    <scope>NUCLEOTIDE SEQUENCE [LARGE SCALE GENOMIC DNA]</scope>
    <source>
        <strain evidence="1 2">AJA276-08</strain>
    </source>
</reference>
<keyword evidence="2" id="KW-1185">Reference proteome</keyword>
<proteinExistence type="predicted"/>
<organism evidence="1 2">
    <name type="scientific">Stephanodiscus triporus</name>
    <dbReference type="NCBI Taxonomy" id="2934178"/>
    <lineage>
        <taxon>Eukaryota</taxon>
        <taxon>Sar</taxon>
        <taxon>Stramenopiles</taxon>
        <taxon>Ochrophyta</taxon>
        <taxon>Bacillariophyta</taxon>
        <taxon>Coscinodiscophyceae</taxon>
        <taxon>Thalassiosirophycidae</taxon>
        <taxon>Stephanodiscales</taxon>
        <taxon>Stephanodiscaceae</taxon>
        <taxon>Stephanodiscus</taxon>
    </lineage>
</organism>
<protein>
    <submittedName>
        <fullName evidence="1">Uncharacterized protein</fullName>
    </submittedName>
</protein>
<gene>
    <name evidence="1" type="ORF">ACHAW5_007537</name>
</gene>
<name>A0ABD3NRX9_9STRA</name>
<dbReference type="EMBL" id="JALLAZ020001206">
    <property type="protein sequence ID" value="KAL3778647.1"/>
    <property type="molecule type" value="Genomic_DNA"/>
</dbReference>